<evidence type="ECO:0000256" key="3">
    <source>
        <dbReference type="ARBA" id="ARBA00023004"/>
    </source>
</evidence>
<dbReference type="RefSeq" id="WP_062151029.1">
    <property type="nucleotide sequence ID" value="NZ_CP012373.2"/>
</dbReference>
<dbReference type="InterPro" id="IPR029052">
    <property type="entry name" value="Metallo-depent_PP-like"/>
</dbReference>
<evidence type="ECO:0000313" key="6">
    <source>
        <dbReference type="EMBL" id="AUI70261.1"/>
    </source>
</evidence>
<dbReference type="InterPro" id="IPR050884">
    <property type="entry name" value="CNP_phosphodiesterase-III"/>
</dbReference>
<gene>
    <name evidence="6" type="ORF">BLE401_17190</name>
</gene>
<dbReference type="GO" id="GO:0016787">
    <property type="term" value="F:hydrolase activity"/>
    <property type="evidence" value="ECO:0007669"/>
    <property type="project" value="UniProtKB-KW"/>
</dbReference>
<sequence>MTISTARSVLRIAQLTDLHIGTDKSLLQGVDVYQQVLSVLAVLEKKPLDLLVLSGDLALSHGEPEAYQWLADTLANFPIPYVVMAGNHDVVTTMNDYFAIQADIHDQQLYFSRVVNGHSLFFLDTSSYHLPQQQQAWLAATLARMDKSQQALLFMHHPPVLCGCSFMDNRYSLKNIPETWHILRQQAQIQHIFCGHYHTDKTLSYEGKQIYLTPSAMLQIDRDNPDFQIAHTRAGWREIEWDGEQVKTQVIFL</sequence>
<protein>
    <recommendedName>
        <fullName evidence="5">Calcineurin-like phosphoesterase domain-containing protein</fullName>
    </recommendedName>
</protein>
<keyword evidence="2" id="KW-0378">Hydrolase</keyword>
<name>A0A2N9YI83_9GAMM</name>
<dbReference type="PANTHER" id="PTHR42988">
    <property type="entry name" value="PHOSPHOHYDROLASE"/>
    <property type="match status" value="1"/>
</dbReference>
<evidence type="ECO:0000313" key="7">
    <source>
        <dbReference type="Proteomes" id="UP000234271"/>
    </source>
</evidence>
<evidence type="ECO:0000259" key="5">
    <source>
        <dbReference type="Pfam" id="PF00149"/>
    </source>
</evidence>
<dbReference type="EMBL" id="CP018889">
    <property type="protein sequence ID" value="AUI70261.1"/>
    <property type="molecule type" value="Genomic_DNA"/>
</dbReference>
<dbReference type="OrthoDB" id="9811542at2"/>
<evidence type="ECO:0000256" key="4">
    <source>
        <dbReference type="ARBA" id="ARBA00025742"/>
    </source>
</evidence>
<keyword evidence="3" id="KW-0408">Iron</keyword>
<reference evidence="7" key="1">
    <citation type="submission" date="2016-12" db="EMBL/GenBank/DDBJ databases">
        <title>Complete Genome Sequence of Beggiatoa leptomitiformis D-401.</title>
        <authorList>
            <person name="Fomenkov A."/>
            <person name="Vincze T."/>
            <person name="Grabovich M."/>
            <person name="Anton B.P."/>
            <person name="Dubinina G."/>
            <person name="Orlova M."/>
            <person name="Belousova E."/>
            <person name="Roberts R.J."/>
        </authorList>
    </citation>
    <scope>NUCLEOTIDE SEQUENCE [LARGE SCALE GENOMIC DNA]</scope>
    <source>
        <strain evidence="7">D-401</strain>
    </source>
</reference>
<organism evidence="6 7">
    <name type="scientific">Beggiatoa leptomitoformis</name>
    <dbReference type="NCBI Taxonomy" id="288004"/>
    <lineage>
        <taxon>Bacteria</taxon>
        <taxon>Pseudomonadati</taxon>
        <taxon>Pseudomonadota</taxon>
        <taxon>Gammaproteobacteria</taxon>
        <taxon>Thiotrichales</taxon>
        <taxon>Thiotrichaceae</taxon>
        <taxon>Beggiatoa</taxon>
    </lineage>
</organism>
<dbReference type="GO" id="GO:0046872">
    <property type="term" value="F:metal ion binding"/>
    <property type="evidence" value="ECO:0007669"/>
    <property type="project" value="UniProtKB-KW"/>
</dbReference>
<evidence type="ECO:0000256" key="1">
    <source>
        <dbReference type="ARBA" id="ARBA00022723"/>
    </source>
</evidence>
<dbReference type="InterPro" id="IPR004843">
    <property type="entry name" value="Calcineurin-like_PHP"/>
</dbReference>
<keyword evidence="7" id="KW-1185">Reference proteome</keyword>
<dbReference type="AlphaFoldDB" id="A0A2N9YI83"/>
<dbReference type="Pfam" id="PF00149">
    <property type="entry name" value="Metallophos"/>
    <property type="match status" value="1"/>
</dbReference>
<comment type="similarity">
    <text evidence="4">Belongs to the cyclic nucleotide phosphodiesterase class-III family.</text>
</comment>
<dbReference type="KEGG" id="blep:AL038_07120"/>
<dbReference type="STRING" id="288004.AL038_07120"/>
<dbReference type="Proteomes" id="UP000234271">
    <property type="component" value="Chromosome"/>
</dbReference>
<dbReference type="Gene3D" id="3.60.21.10">
    <property type="match status" value="1"/>
</dbReference>
<keyword evidence="1" id="KW-0479">Metal-binding</keyword>
<dbReference type="SUPFAM" id="SSF56300">
    <property type="entry name" value="Metallo-dependent phosphatases"/>
    <property type="match status" value="1"/>
</dbReference>
<feature type="domain" description="Calcineurin-like phosphoesterase" evidence="5">
    <location>
        <begin position="10"/>
        <end position="199"/>
    </location>
</feature>
<evidence type="ECO:0000256" key="2">
    <source>
        <dbReference type="ARBA" id="ARBA00022801"/>
    </source>
</evidence>
<proteinExistence type="inferred from homology"/>
<dbReference type="PANTHER" id="PTHR42988:SF2">
    <property type="entry name" value="CYCLIC NUCLEOTIDE PHOSPHODIESTERASE CBUA0032-RELATED"/>
    <property type="match status" value="1"/>
</dbReference>
<accession>A0A2N9YI83</accession>